<dbReference type="EMBL" id="JQIF01000089">
    <property type="protein sequence ID" value="KGJ52036.1"/>
    <property type="molecule type" value="Genomic_DNA"/>
</dbReference>
<sequence length="161" mass="17899">MIIQIRVDDRLIHGQIAVVWSKHFATSHLVVANDQAAKNEVQQMTLKMATPNGVKVLIRSVDDAIKVFNNPKSETVKMFVLTNSIQDALKIATNCKVESINVANVGRFEAASEKKQLNADVGCTPKELEALKEIAKLDMETIHWVIPTNPKISVKKLLENN</sequence>
<dbReference type="Gene3D" id="3.40.35.10">
    <property type="entry name" value="Phosphotransferase system, sorbose subfamily IIB component"/>
    <property type="match status" value="1"/>
</dbReference>
<comment type="subcellular location">
    <subcellularLocation>
        <location evidence="1">Cytoplasm</location>
    </subcellularLocation>
</comment>
<dbReference type="InterPro" id="IPR004720">
    <property type="entry name" value="PTS_IIB_sorbose-sp"/>
</dbReference>
<evidence type="ECO:0000256" key="5">
    <source>
        <dbReference type="ARBA" id="ARBA00022679"/>
    </source>
</evidence>
<keyword evidence="6" id="KW-0598">Phosphotransferase system</keyword>
<proteinExistence type="predicted"/>
<dbReference type="GO" id="GO:0016301">
    <property type="term" value="F:kinase activity"/>
    <property type="evidence" value="ECO:0007669"/>
    <property type="project" value="UniProtKB-KW"/>
</dbReference>
<dbReference type="SUPFAM" id="SSF52728">
    <property type="entry name" value="PTS IIb component"/>
    <property type="match status" value="1"/>
</dbReference>
<evidence type="ECO:0000256" key="6">
    <source>
        <dbReference type="ARBA" id="ARBA00022683"/>
    </source>
</evidence>
<dbReference type="Proteomes" id="UP000030008">
    <property type="component" value="Unassembled WGS sequence"/>
</dbReference>
<evidence type="ECO:0000256" key="2">
    <source>
        <dbReference type="ARBA" id="ARBA00022448"/>
    </source>
</evidence>
<comment type="caution">
    <text evidence="9">The sequence shown here is derived from an EMBL/GenBank/DDBJ whole genome shotgun (WGS) entry which is preliminary data.</text>
</comment>
<keyword evidence="4" id="KW-0762">Sugar transport</keyword>
<evidence type="ECO:0000256" key="4">
    <source>
        <dbReference type="ARBA" id="ARBA00022597"/>
    </source>
</evidence>
<name>A0A099I382_CLOIN</name>
<keyword evidence="5" id="KW-0808">Transferase</keyword>
<dbReference type="GO" id="GO:0005737">
    <property type="term" value="C:cytoplasm"/>
    <property type="evidence" value="ECO:0007669"/>
    <property type="project" value="UniProtKB-SubCell"/>
</dbReference>
<accession>A0A099I382</accession>
<evidence type="ECO:0000313" key="10">
    <source>
        <dbReference type="Proteomes" id="UP000030008"/>
    </source>
</evidence>
<evidence type="ECO:0000313" key="9">
    <source>
        <dbReference type="EMBL" id="KGJ52036.1"/>
    </source>
</evidence>
<protein>
    <submittedName>
        <fullName evidence="9">PTS sorbose transporter subunit IIA</fullName>
    </submittedName>
</protein>
<gene>
    <name evidence="9" type="ORF">CIAN88_17220</name>
</gene>
<keyword evidence="2" id="KW-0813">Transport</keyword>
<keyword evidence="7" id="KW-0418">Kinase</keyword>
<evidence type="ECO:0000256" key="7">
    <source>
        <dbReference type="ARBA" id="ARBA00022777"/>
    </source>
</evidence>
<dbReference type="Pfam" id="PF03830">
    <property type="entry name" value="PTSIIB_sorb"/>
    <property type="match status" value="1"/>
</dbReference>
<feature type="domain" description="PTS EIIB type-4" evidence="8">
    <location>
        <begin position="1"/>
        <end position="161"/>
    </location>
</feature>
<dbReference type="GO" id="GO:0009401">
    <property type="term" value="P:phosphoenolpyruvate-dependent sugar phosphotransferase system"/>
    <property type="evidence" value="ECO:0007669"/>
    <property type="project" value="UniProtKB-KW"/>
</dbReference>
<organism evidence="9 10">
    <name type="scientific">Clostridium innocuum</name>
    <dbReference type="NCBI Taxonomy" id="1522"/>
    <lineage>
        <taxon>Bacteria</taxon>
        <taxon>Bacillati</taxon>
        <taxon>Bacillota</taxon>
        <taxon>Clostridia</taxon>
        <taxon>Eubacteriales</taxon>
        <taxon>Clostridiaceae</taxon>
        <taxon>Clostridium</taxon>
    </lineage>
</organism>
<dbReference type="PROSITE" id="PS51101">
    <property type="entry name" value="PTS_EIIB_TYPE_4"/>
    <property type="match status" value="1"/>
</dbReference>
<reference evidence="9 10" key="1">
    <citation type="submission" date="2014-08" db="EMBL/GenBank/DDBJ databases">
        <title>Clostridium innocuum, an unnegligible vancomycin-resistant pathogen causing extra-intestinal infections.</title>
        <authorList>
            <person name="Feng Y."/>
            <person name="Chiu C.-H."/>
        </authorList>
    </citation>
    <scope>NUCLEOTIDE SEQUENCE [LARGE SCALE GENOMIC DNA]</scope>
    <source>
        <strain evidence="9 10">AN88</strain>
    </source>
</reference>
<dbReference type="RefSeq" id="WP_044906975.1">
    <property type="nucleotide sequence ID" value="NZ_BAABXQ010000007.1"/>
</dbReference>
<evidence type="ECO:0000256" key="3">
    <source>
        <dbReference type="ARBA" id="ARBA00022490"/>
    </source>
</evidence>
<evidence type="ECO:0000256" key="1">
    <source>
        <dbReference type="ARBA" id="ARBA00004496"/>
    </source>
</evidence>
<keyword evidence="3" id="KW-0963">Cytoplasm</keyword>
<evidence type="ECO:0000259" key="8">
    <source>
        <dbReference type="PROSITE" id="PS51101"/>
    </source>
</evidence>
<dbReference type="InterPro" id="IPR036667">
    <property type="entry name" value="PTS_IIB_sorbose-sp_sf"/>
</dbReference>
<dbReference type="GO" id="GO:0008982">
    <property type="term" value="F:protein-N(PI)-phosphohistidine-sugar phosphotransferase activity"/>
    <property type="evidence" value="ECO:0007669"/>
    <property type="project" value="InterPro"/>
</dbReference>
<dbReference type="AlphaFoldDB" id="A0A099I382"/>